<sequence>MSYTIKYNQNENHIDVISIDFSAEDVPGYLKDFENIMKLVKPKFTGTTDVTDSKSVLSPEVAAMLAPTGAMASEAGQAGWAYVTKNPIWKMQLKRIFGRDFADAYDTYEEARTYLKSLQ</sequence>
<keyword evidence="2" id="KW-1185">Reference proteome</keyword>
<dbReference type="OrthoDB" id="2607607at2"/>
<evidence type="ECO:0000313" key="2">
    <source>
        <dbReference type="Proteomes" id="UP000054709"/>
    </source>
</evidence>
<dbReference type="RefSeq" id="WP_060625436.1">
    <property type="nucleotide sequence ID" value="NZ_LCZJ02000033.1"/>
</dbReference>
<dbReference type="Proteomes" id="UP000054709">
    <property type="component" value="Unassembled WGS sequence"/>
</dbReference>
<protein>
    <recommendedName>
        <fullName evidence="3">STAS/SEC14 domain-containing protein</fullName>
    </recommendedName>
</protein>
<proteinExistence type="predicted"/>
<evidence type="ECO:0008006" key="3">
    <source>
        <dbReference type="Google" id="ProtNLM"/>
    </source>
</evidence>
<reference evidence="1 2" key="1">
    <citation type="journal article" date="2015" name="Int. Biodeterior. Biodegradation">
        <title>Physiological and genetic screening methods for the isolation of methyl tert-butyl ether-degrading bacteria for bioremediation purposes.</title>
        <authorList>
            <person name="Guisado I.M."/>
            <person name="Purswani J."/>
            <person name="Gonzalez Lopez J."/>
            <person name="Pozo C."/>
        </authorList>
    </citation>
    <scope>NUCLEOTIDE SEQUENCE [LARGE SCALE GENOMIC DNA]</scope>
    <source>
        <strain evidence="1 2">SH7</strain>
    </source>
</reference>
<organism evidence="1 2">
    <name type="scientific">Paenibacillus etheri</name>
    <dbReference type="NCBI Taxonomy" id="1306852"/>
    <lineage>
        <taxon>Bacteria</taxon>
        <taxon>Bacillati</taxon>
        <taxon>Bacillota</taxon>
        <taxon>Bacilli</taxon>
        <taxon>Bacillales</taxon>
        <taxon>Paenibacillaceae</taxon>
        <taxon>Paenibacillus</taxon>
    </lineage>
</organism>
<gene>
    <name evidence="1" type="ORF">UQ64_24095</name>
</gene>
<evidence type="ECO:0000313" key="1">
    <source>
        <dbReference type="EMBL" id="KTD84730.1"/>
    </source>
</evidence>
<comment type="caution">
    <text evidence="1">The sequence shown here is derived from an EMBL/GenBank/DDBJ whole genome shotgun (WGS) entry which is preliminary data.</text>
</comment>
<dbReference type="AlphaFoldDB" id="A0A0W1ATS6"/>
<name>A0A0W1ATS6_9BACL</name>
<dbReference type="EMBL" id="LCZJ02000033">
    <property type="protein sequence ID" value="KTD84730.1"/>
    <property type="molecule type" value="Genomic_DNA"/>
</dbReference>
<accession>A0A0W1ATS6</accession>